<comment type="caution">
    <text evidence="1">The sequence shown here is derived from an EMBL/GenBank/DDBJ whole genome shotgun (WGS) entry which is preliminary data.</text>
</comment>
<gene>
    <name evidence="1" type="ORF">PCG10_010429</name>
</gene>
<evidence type="ECO:0000313" key="1">
    <source>
        <dbReference type="EMBL" id="KAF7518929.1"/>
    </source>
</evidence>
<reference evidence="1" key="1">
    <citation type="submission" date="2020-02" db="EMBL/GenBank/DDBJ databases">
        <authorList>
            <person name="Lichtner F.J."/>
        </authorList>
    </citation>
    <scope>NUCLEOTIDE SEQUENCE</scope>
    <source>
        <strain evidence="1">G10</strain>
    </source>
</reference>
<keyword evidence="2" id="KW-1185">Reference proteome</keyword>
<organism evidence="1 2">
    <name type="scientific">Penicillium crustosum</name>
    <name type="common">Blue mold fungus</name>
    <dbReference type="NCBI Taxonomy" id="36656"/>
    <lineage>
        <taxon>Eukaryota</taxon>
        <taxon>Fungi</taxon>
        <taxon>Dikarya</taxon>
        <taxon>Ascomycota</taxon>
        <taxon>Pezizomycotina</taxon>
        <taxon>Eurotiomycetes</taxon>
        <taxon>Eurotiomycetidae</taxon>
        <taxon>Eurotiales</taxon>
        <taxon>Aspergillaceae</taxon>
        <taxon>Penicillium</taxon>
    </lineage>
</organism>
<protein>
    <recommendedName>
        <fullName evidence="3">Protein kinase domain-containing protein</fullName>
    </recommendedName>
</protein>
<dbReference type="SUPFAM" id="SSF56112">
    <property type="entry name" value="Protein kinase-like (PK-like)"/>
    <property type="match status" value="1"/>
</dbReference>
<accession>A0A9P5GH99</accession>
<evidence type="ECO:0008006" key="3">
    <source>
        <dbReference type="Google" id="ProtNLM"/>
    </source>
</evidence>
<dbReference type="Proteomes" id="UP000701341">
    <property type="component" value="Unassembled WGS sequence"/>
</dbReference>
<dbReference type="AlphaFoldDB" id="A0A9P5GH99"/>
<proteinExistence type="predicted"/>
<dbReference type="Gene3D" id="1.10.510.10">
    <property type="entry name" value="Transferase(Phosphotransferase) domain 1"/>
    <property type="match status" value="1"/>
</dbReference>
<evidence type="ECO:0000313" key="2">
    <source>
        <dbReference type="Proteomes" id="UP000701341"/>
    </source>
</evidence>
<dbReference type="InterPro" id="IPR011009">
    <property type="entry name" value="Kinase-like_dom_sf"/>
</dbReference>
<sequence>MPTVPDWVLDSKLETHFPAGSKYETVHTYYQQESLSRRPIKKSEHWQREKKIGDGGFGEVWLERCTKGNSHGHYVRAIKQMEVRRQVDYGRELEAIARFSHAKACLPAIQCKEHF</sequence>
<name>A0A9P5GH99_PENCR</name>
<dbReference type="EMBL" id="JAAOZQ010000093">
    <property type="protein sequence ID" value="KAF7518929.1"/>
    <property type="molecule type" value="Genomic_DNA"/>
</dbReference>